<name>E0S7K6_ENCIT</name>
<dbReference type="VEuPathDB" id="MicrosporidiaDB:Eint_060770"/>
<sequence length="140" mass="16190">MDRLYREVSEEFLAGLKRYLNDEISYSELERLSLRETLAFNAHKWNDVIEEKSSEALGMKRRMYDGILWIEERIKTMEKLENGEEFDVDLGGLVSHSGIVGQNRLYPPGYESTSLYLPPFPSLPMVNFLNDSSSESSQED</sequence>
<dbReference type="HOGENOM" id="CLU_1907267_0_0_1"/>
<dbReference type="OrthoDB" id="2189154at2759"/>
<dbReference type="KEGG" id="ein:Eint_060770"/>
<gene>
    <name evidence="1" type="ORF">Eint_060770</name>
</gene>
<proteinExistence type="predicted"/>
<dbReference type="EMBL" id="CP001947">
    <property type="protein sequence ID" value="ADM11685.2"/>
    <property type="molecule type" value="Genomic_DNA"/>
</dbReference>
<dbReference type="AlphaFoldDB" id="E0S7K6"/>
<dbReference type="Proteomes" id="UP000002313">
    <property type="component" value="Chromosome VI"/>
</dbReference>
<reference evidence="1 2" key="1">
    <citation type="journal article" date="2010" name="Nat. Commun.">
        <title>The complete sequence of the smallest known nuclear genome from the microsporidian Encephalitozoon intestinalis.</title>
        <authorList>
            <person name="Corradi N."/>
            <person name="Pombert J.-F."/>
            <person name="Farinelli L."/>
            <person name="Didier E.S."/>
            <person name="Keeling P.J."/>
        </authorList>
    </citation>
    <scope>NUCLEOTIDE SEQUENCE [LARGE SCALE GENOMIC DNA]</scope>
    <source>
        <strain evidence="1 2">ATCC 50506</strain>
    </source>
</reference>
<accession>E0S7K6</accession>
<protein>
    <submittedName>
        <fullName evidence="1">Uncharacterized protein</fullName>
    </submittedName>
</protein>
<evidence type="ECO:0000313" key="1">
    <source>
        <dbReference type="EMBL" id="ADM11685.2"/>
    </source>
</evidence>
<organism evidence="1 2">
    <name type="scientific">Encephalitozoon intestinalis (strain ATCC 50506)</name>
    <name type="common">Microsporidian parasite</name>
    <name type="synonym">Septata intestinalis</name>
    <dbReference type="NCBI Taxonomy" id="876142"/>
    <lineage>
        <taxon>Eukaryota</taxon>
        <taxon>Fungi</taxon>
        <taxon>Fungi incertae sedis</taxon>
        <taxon>Microsporidia</taxon>
        <taxon>Unikaryonidae</taxon>
        <taxon>Encephalitozoon</taxon>
    </lineage>
</organism>
<dbReference type="GeneID" id="9699366"/>
<dbReference type="RefSeq" id="XP_003073045.2">
    <property type="nucleotide sequence ID" value="XM_003072999.2"/>
</dbReference>
<evidence type="ECO:0000313" key="2">
    <source>
        <dbReference type="Proteomes" id="UP000002313"/>
    </source>
</evidence>
<reference evidence="1 2" key="2">
    <citation type="journal article" date="2012" name="Proc. Natl. Acad. Sci. U.S.A.">
        <title>Gain and loss of multiple functionally related, horizontally transferred genes in the reduced genomes of two microsporidian parasites.</title>
        <authorList>
            <person name="Pombert J.-F."/>
            <person name="Selman M."/>
            <person name="Burki F."/>
            <person name="Bardell F.T."/>
            <person name="Farinelli L."/>
            <person name="Solter L.F."/>
            <person name="Whitman D.W."/>
            <person name="Weiss L.M."/>
            <person name="Corradi N."/>
            <person name="Keeling P.J."/>
        </authorList>
    </citation>
    <scope>NUCLEOTIDE SEQUENCE [LARGE SCALE GENOMIC DNA]</scope>
    <source>
        <strain evidence="1 2">ATCC 50506</strain>
    </source>
</reference>
<keyword evidence="2" id="KW-1185">Reference proteome</keyword>